<dbReference type="GO" id="GO:0005198">
    <property type="term" value="F:structural molecule activity"/>
    <property type="evidence" value="ECO:0007669"/>
    <property type="project" value="InterPro"/>
</dbReference>
<dbReference type="Pfam" id="PF00460">
    <property type="entry name" value="Flg_bb_rod"/>
    <property type="match status" value="1"/>
</dbReference>
<dbReference type="Pfam" id="PF22638">
    <property type="entry name" value="FlgK_D1"/>
    <property type="match status" value="1"/>
</dbReference>
<gene>
    <name evidence="11" type="ORF">CKO42_07930</name>
</gene>
<dbReference type="PRINTS" id="PR01005">
    <property type="entry name" value="FLGHOOKAP1"/>
</dbReference>
<keyword evidence="11" id="KW-0966">Cell projection</keyword>
<dbReference type="InterPro" id="IPR053927">
    <property type="entry name" value="FlgK_helical"/>
</dbReference>
<dbReference type="EMBL" id="NRRY01000009">
    <property type="protein sequence ID" value="MBK1618367.1"/>
    <property type="molecule type" value="Genomic_DNA"/>
</dbReference>
<evidence type="ECO:0000256" key="4">
    <source>
        <dbReference type="ARBA" id="ARBA00016244"/>
    </source>
</evidence>
<dbReference type="Proteomes" id="UP001138768">
    <property type="component" value="Unassembled WGS sequence"/>
</dbReference>
<name>A0A9X0W7P3_9GAMM</name>
<dbReference type="AlphaFoldDB" id="A0A9X0W7P3"/>
<dbReference type="NCBIfam" id="TIGR02492">
    <property type="entry name" value="flgK_ends"/>
    <property type="match status" value="1"/>
</dbReference>
<keyword evidence="11" id="KW-0969">Cilium</keyword>
<evidence type="ECO:0000256" key="7">
    <source>
        <dbReference type="SAM" id="Coils"/>
    </source>
</evidence>
<organism evidence="11 12">
    <name type="scientific">Lamprobacter modestohalophilus</name>
    <dbReference type="NCBI Taxonomy" id="1064514"/>
    <lineage>
        <taxon>Bacteria</taxon>
        <taxon>Pseudomonadati</taxon>
        <taxon>Pseudomonadota</taxon>
        <taxon>Gammaproteobacteria</taxon>
        <taxon>Chromatiales</taxon>
        <taxon>Chromatiaceae</taxon>
        <taxon>Lamprobacter</taxon>
    </lineage>
</organism>
<accession>A0A9X0W7P3</accession>
<evidence type="ECO:0000259" key="8">
    <source>
        <dbReference type="Pfam" id="PF00460"/>
    </source>
</evidence>
<dbReference type="RefSeq" id="WP_200241726.1">
    <property type="nucleotide sequence ID" value="NZ_NRRY01000009.1"/>
</dbReference>
<evidence type="ECO:0000256" key="6">
    <source>
        <dbReference type="ARBA" id="ARBA00023143"/>
    </source>
</evidence>
<keyword evidence="7" id="KW-0175">Coiled coil</keyword>
<comment type="caution">
    <text evidence="11">The sequence shown here is derived from an EMBL/GenBank/DDBJ whole genome shotgun (WGS) entry which is preliminary data.</text>
</comment>
<keyword evidence="12" id="KW-1185">Reference proteome</keyword>
<feature type="domain" description="Flagellar basal body rod protein N-terminal" evidence="8">
    <location>
        <begin position="6"/>
        <end position="33"/>
    </location>
</feature>
<proteinExistence type="inferred from homology"/>
<dbReference type="PANTHER" id="PTHR30033">
    <property type="entry name" value="FLAGELLAR HOOK-ASSOCIATED PROTEIN 1"/>
    <property type="match status" value="1"/>
</dbReference>
<evidence type="ECO:0000256" key="2">
    <source>
        <dbReference type="ARBA" id="ARBA00004613"/>
    </source>
</evidence>
<evidence type="ECO:0000256" key="5">
    <source>
        <dbReference type="ARBA" id="ARBA00022525"/>
    </source>
</evidence>
<feature type="coiled-coil region" evidence="7">
    <location>
        <begin position="153"/>
        <end position="180"/>
    </location>
</feature>
<evidence type="ECO:0000313" key="11">
    <source>
        <dbReference type="EMBL" id="MBK1618367.1"/>
    </source>
</evidence>
<dbReference type="InterPro" id="IPR010930">
    <property type="entry name" value="Flg_bb/hook_C_dom"/>
</dbReference>
<reference evidence="11 12" key="1">
    <citation type="journal article" date="2020" name="Microorganisms">
        <title>Osmotic Adaptation and Compatible Solute Biosynthesis of Phototrophic Bacteria as Revealed from Genome Analyses.</title>
        <authorList>
            <person name="Imhoff J.F."/>
            <person name="Rahn T."/>
            <person name="Kunzel S."/>
            <person name="Keller A."/>
            <person name="Neulinger S.C."/>
        </authorList>
    </citation>
    <scope>NUCLEOTIDE SEQUENCE [LARGE SCALE GENOMIC DNA]</scope>
    <source>
        <strain evidence="11 12">DSM 25653</strain>
    </source>
</reference>
<comment type="subcellular location">
    <subcellularLocation>
        <location evidence="1">Bacterial flagellum</location>
    </subcellularLocation>
    <subcellularLocation>
        <location evidence="2">Secreted</location>
    </subcellularLocation>
</comment>
<evidence type="ECO:0000259" key="9">
    <source>
        <dbReference type="Pfam" id="PF06429"/>
    </source>
</evidence>
<keyword evidence="5" id="KW-0964">Secreted</keyword>
<keyword evidence="11" id="KW-0282">Flagellum</keyword>
<evidence type="ECO:0000313" key="12">
    <source>
        <dbReference type="Proteomes" id="UP001138768"/>
    </source>
</evidence>
<sequence length="666" mass="70825">MSIYSIGVSGLNAAQNALRTTSNNISNVYTPGFNREIAQLANNGVSGGVRVTDIERQFNQFVANQLNDSLGNTRSLEAYQKEVSQINNLLADREAGLSPLMQNFFSSIQDLAAGPADPATRQGMLGTADIMTSQFRAFDGYLKDMQDGVNGQIRDEVIQINNLTEQLGGLNREISMARASRGEEPNGLLDQRDYVIQQINERMDVRLNIQDGKTYNISLPNGQQLVTGTSVFKLHAVDSPTDPQRTVVAYQDGRRANASLIPLEESLITGGTLGGLMTFRSETLDKTQNQIGQLAASMVIGFNDQHRLGRDLNGDQGGNFFDIGQPITYANDRNSGTAEIIGARFDEPNLAQLRATDYEVRVNSAVVPSGASDFTVIRKDTGEALDTSALTYDDNGGAGTDATLSFGGVILTFDDIANLRENDRFEVQPVRRAAGGMETVISDLDKVAAGLFVTSSGDMASEVLTASSGAFSNAAAYDLLLNNTGNLEFAGTNVPANVQVNGETRAVSVGGVVQASDTVGTDAALSAGDVIIVDGVSFRIDGLPGSGDADTTLILEEAASGPGDNRNALALQNLQSEQLVGGRSTLTQAYAGMVSDVGNRANIVQVNLDASLGITEQLEALQQSESGVNLDEEAANLIRFQQFYAANARVIDTASTLFDTILGLRN</sequence>
<dbReference type="SUPFAM" id="SSF64518">
    <property type="entry name" value="Phase 1 flagellin"/>
    <property type="match status" value="2"/>
</dbReference>
<feature type="domain" description="Flagellar basal-body/hook protein C-terminal" evidence="9">
    <location>
        <begin position="625"/>
        <end position="663"/>
    </location>
</feature>
<dbReference type="GO" id="GO:0009424">
    <property type="term" value="C:bacterial-type flagellum hook"/>
    <property type="evidence" value="ECO:0007669"/>
    <property type="project" value="InterPro"/>
</dbReference>
<dbReference type="Pfam" id="PF06429">
    <property type="entry name" value="Flg_bbr_C"/>
    <property type="match status" value="1"/>
</dbReference>
<dbReference type="GO" id="GO:0005576">
    <property type="term" value="C:extracellular region"/>
    <property type="evidence" value="ECO:0007669"/>
    <property type="project" value="UniProtKB-SubCell"/>
</dbReference>
<comment type="similarity">
    <text evidence="3">Belongs to the flagella basal body rod proteins family.</text>
</comment>
<dbReference type="PANTHER" id="PTHR30033:SF1">
    <property type="entry name" value="FLAGELLAR HOOK-ASSOCIATED PROTEIN 1"/>
    <property type="match status" value="1"/>
</dbReference>
<protein>
    <recommendedName>
        <fullName evidence="4">Flagellar hook-associated protein 1</fullName>
    </recommendedName>
</protein>
<evidence type="ECO:0000259" key="10">
    <source>
        <dbReference type="Pfam" id="PF22638"/>
    </source>
</evidence>
<evidence type="ECO:0000256" key="1">
    <source>
        <dbReference type="ARBA" id="ARBA00004365"/>
    </source>
</evidence>
<dbReference type="GO" id="GO:0044780">
    <property type="term" value="P:bacterial-type flagellum assembly"/>
    <property type="evidence" value="ECO:0007669"/>
    <property type="project" value="InterPro"/>
</dbReference>
<feature type="domain" description="Flagellar hook-associated protein FlgK helical" evidence="10">
    <location>
        <begin position="84"/>
        <end position="321"/>
    </location>
</feature>
<dbReference type="InterPro" id="IPR002371">
    <property type="entry name" value="FlgK"/>
</dbReference>
<evidence type="ECO:0000256" key="3">
    <source>
        <dbReference type="ARBA" id="ARBA00009677"/>
    </source>
</evidence>
<keyword evidence="6" id="KW-0975">Bacterial flagellum</keyword>
<dbReference type="InterPro" id="IPR001444">
    <property type="entry name" value="Flag_bb_rod_N"/>
</dbReference>